<comment type="subcellular location">
    <subcellularLocation>
        <location evidence="1">Nucleus</location>
    </subcellularLocation>
</comment>
<protein>
    <submittedName>
        <fullName evidence="10">Ethylene-responsive transcription factor ERF</fullName>
    </submittedName>
</protein>
<dbReference type="SUPFAM" id="SSF54171">
    <property type="entry name" value="DNA-binding domain"/>
    <property type="match status" value="1"/>
</dbReference>
<dbReference type="PROSITE" id="PS51032">
    <property type="entry name" value="AP2_ERF"/>
    <property type="match status" value="1"/>
</dbReference>
<feature type="compositionally biased region" description="Polar residues" evidence="8">
    <location>
        <begin position="14"/>
        <end position="32"/>
    </location>
</feature>
<evidence type="ECO:0000256" key="1">
    <source>
        <dbReference type="ARBA" id="ARBA00004123"/>
    </source>
</evidence>
<reference evidence="11" key="1">
    <citation type="submission" date="2024-07" db="EMBL/GenBank/DDBJ databases">
        <title>Two chromosome-level genome assemblies of Korean endemic species Abeliophyllum distichum and Forsythia ovata (Oleaceae).</title>
        <authorList>
            <person name="Jang H."/>
        </authorList>
    </citation>
    <scope>NUCLEOTIDE SEQUENCE [LARGE SCALE GENOMIC DNA]</scope>
</reference>
<feature type="domain" description="AP2/ERF" evidence="9">
    <location>
        <begin position="53"/>
        <end position="109"/>
    </location>
</feature>
<gene>
    <name evidence="10" type="ORF">Fot_00759</name>
</gene>
<dbReference type="Pfam" id="PF00847">
    <property type="entry name" value="AP2"/>
    <property type="match status" value="1"/>
</dbReference>
<accession>A0ABD1X233</accession>
<evidence type="ECO:0000256" key="3">
    <source>
        <dbReference type="ARBA" id="ARBA00023125"/>
    </source>
</evidence>
<dbReference type="Proteomes" id="UP001604277">
    <property type="component" value="Unassembled WGS sequence"/>
</dbReference>
<keyword evidence="5" id="KW-0804">Transcription</keyword>
<keyword evidence="4" id="KW-0010">Activator</keyword>
<dbReference type="PANTHER" id="PTHR31839:SF85">
    <property type="entry name" value="AP2_ERF DOMAIN-CONTAINING PROTEIN"/>
    <property type="match status" value="1"/>
</dbReference>
<evidence type="ECO:0000256" key="2">
    <source>
        <dbReference type="ARBA" id="ARBA00023015"/>
    </source>
</evidence>
<dbReference type="EMBL" id="JBFOLJ010000001">
    <property type="protein sequence ID" value="KAL2556020.1"/>
    <property type="molecule type" value="Genomic_DNA"/>
</dbReference>
<comment type="similarity">
    <text evidence="7">Belongs to the AP2/ERF transcription factor family. ERF subfamily.</text>
</comment>
<evidence type="ECO:0000256" key="5">
    <source>
        <dbReference type="ARBA" id="ARBA00023163"/>
    </source>
</evidence>
<name>A0ABD1X233_9LAMI</name>
<keyword evidence="11" id="KW-1185">Reference proteome</keyword>
<dbReference type="InterPro" id="IPR016177">
    <property type="entry name" value="DNA-bd_dom_sf"/>
</dbReference>
<feature type="region of interest" description="Disordered" evidence="8">
    <location>
        <begin position="1"/>
        <end position="53"/>
    </location>
</feature>
<feature type="compositionally biased region" description="Low complexity" evidence="8">
    <location>
        <begin position="33"/>
        <end position="49"/>
    </location>
</feature>
<dbReference type="PANTHER" id="PTHR31839">
    <property type="entry name" value="DEHYDRATION-RESPONSIVE ELEMENT-BINDING PROTEIN 1D"/>
    <property type="match status" value="1"/>
</dbReference>
<evidence type="ECO:0000256" key="4">
    <source>
        <dbReference type="ARBA" id="ARBA00023159"/>
    </source>
</evidence>
<evidence type="ECO:0000256" key="8">
    <source>
        <dbReference type="SAM" id="MobiDB-lite"/>
    </source>
</evidence>
<dbReference type="GO" id="GO:0005634">
    <property type="term" value="C:nucleus"/>
    <property type="evidence" value="ECO:0007669"/>
    <property type="project" value="UniProtKB-SubCell"/>
</dbReference>
<feature type="compositionally biased region" description="Acidic residues" evidence="8">
    <location>
        <begin position="210"/>
        <end position="220"/>
    </location>
</feature>
<evidence type="ECO:0000256" key="7">
    <source>
        <dbReference type="ARBA" id="ARBA00024343"/>
    </source>
</evidence>
<dbReference type="InterPro" id="IPR001471">
    <property type="entry name" value="AP2/ERF_dom"/>
</dbReference>
<organism evidence="10 11">
    <name type="scientific">Forsythia ovata</name>
    <dbReference type="NCBI Taxonomy" id="205694"/>
    <lineage>
        <taxon>Eukaryota</taxon>
        <taxon>Viridiplantae</taxon>
        <taxon>Streptophyta</taxon>
        <taxon>Embryophyta</taxon>
        <taxon>Tracheophyta</taxon>
        <taxon>Spermatophyta</taxon>
        <taxon>Magnoliopsida</taxon>
        <taxon>eudicotyledons</taxon>
        <taxon>Gunneridae</taxon>
        <taxon>Pentapetalae</taxon>
        <taxon>asterids</taxon>
        <taxon>lamiids</taxon>
        <taxon>Lamiales</taxon>
        <taxon>Oleaceae</taxon>
        <taxon>Forsythieae</taxon>
        <taxon>Forsythia</taxon>
    </lineage>
</organism>
<evidence type="ECO:0000313" key="10">
    <source>
        <dbReference type="EMBL" id="KAL2556020.1"/>
    </source>
</evidence>
<evidence type="ECO:0000256" key="6">
    <source>
        <dbReference type="ARBA" id="ARBA00023242"/>
    </source>
</evidence>
<dbReference type="AlphaFoldDB" id="A0ABD1X233"/>
<proteinExistence type="inferred from homology"/>
<evidence type="ECO:0000259" key="9">
    <source>
        <dbReference type="PROSITE" id="PS51032"/>
    </source>
</evidence>
<dbReference type="InterPro" id="IPR045277">
    <property type="entry name" value="DRE1A-I"/>
</dbReference>
<sequence>MANRPNVPQIDPLSHQSHNTFLSNTSDYHYSQSTTTAVSSPTGGSPSSGRHPVYRGIRCRSRKWVSEIREPRKTTRIWLGTYPTPEMAAAAYDVAALALKGPDAAVNFPEFVVSYPTPASQSASDIRAAAASAAAARAPPQESGDHPVTLQEQQTQAGQEQTRIGASSGVHTAAGQEFVYEGALFDYPNLLMDMAEGMLVSPPRMKNTGDDGDSPDDLEPDNLWGYP</sequence>
<feature type="compositionally biased region" description="Low complexity" evidence="8">
    <location>
        <begin position="151"/>
        <end position="162"/>
    </location>
</feature>
<dbReference type="GO" id="GO:0003677">
    <property type="term" value="F:DNA binding"/>
    <property type="evidence" value="ECO:0007669"/>
    <property type="project" value="UniProtKB-KW"/>
</dbReference>
<dbReference type="InterPro" id="IPR036955">
    <property type="entry name" value="AP2/ERF_dom_sf"/>
</dbReference>
<keyword evidence="3" id="KW-0238">DNA-binding</keyword>
<keyword evidence="6" id="KW-0539">Nucleus</keyword>
<feature type="region of interest" description="Disordered" evidence="8">
    <location>
        <begin position="201"/>
        <end position="227"/>
    </location>
</feature>
<dbReference type="CDD" id="cd00018">
    <property type="entry name" value="AP2"/>
    <property type="match status" value="1"/>
</dbReference>
<keyword evidence="2" id="KW-0805">Transcription regulation</keyword>
<feature type="region of interest" description="Disordered" evidence="8">
    <location>
        <begin position="130"/>
        <end position="169"/>
    </location>
</feature>
<evidence type="ECO:0000313" key="11">
    <source>
        <dbReference type="Proteomes" id="UP001604277"/>
    </source>
</evidence>
<dbReference type="Gene3D" id="3.30.730.10">
    <property type="entry name" value="AP2/ERF domain"/>
    <property type="match status" value="1"/>
</dbReference>
<comment type="caution">
    <text evidence="10">The sequence shown here is derived from an EMBL/GenBank/DDBJ whole genome shotgun (WGS) entry which is preliminary data.</text>
</comment>
<dbReference type="SMART" id="SM00380">
    <property type="entry name" value="AP2"/>
    <property type="match status" value="1"/>
</dbReference>